<dbReference type="Proteomes" id="UP000564644">
    <property type="component" value="Unassembled WGS sequence"/>
</dbReference>
<dbReference type="PANTHER" id="PTHR40111">
    <property type="entry name" value="CEPHALOSPORIN-C DEACETYLASE"/>
    <property type="match status" value="1"/>
</dbReference>
<feature type="active site" description="Nucleophile" evidence="1">
    <location>
        <position position="183"/>
    </location>
</feature>
<evidence type="ECO:0000256" key="2">
    <source>
        <dbReference type="PIRSR" id="PIRSR639069-2"/>
    </source>
</evidence>
<feature type="domain" description="Acetyl xylan esterase" evidence="3">
    <location>
        <begin position="1"/>
        <end position="318"/>
    </location>
</feature>
<dbReference type="InterPro" id="IPR029058">
    <property type="entry name" value="AB_hydrolase_fold"/>
</dbReference>
<reference evidence="4 5" key="1">
    <citation type="submission" date="2020-08" db="EMBL/GenBank/DDBJ databases">
        <title>Cohnella phylogeny.</title>
        <authorList>
            <person name="Dunlap C."/>
        </authorList>
    </citation>
    <scope>NUCLEOTIDE SEQUENCE [LARGE SCALE GENOMIC DNA]</scope>
    <source>
        <strain evidence="4 5">CBP 2801</strain>
    </source>
</reference>
<feature type="active site" description="Charge relay system" evidence="1">
    <location>
        <position position="273"/>
    </location>
</feature>
<organism evidence="4 5">
    <name type="scientific">Cohnella zeiphila</name>
    <dbReference type="NCBI Taxonomy" id="2761120"/>
    <lineage>
        <taxon>Bacteria</taxon>
        <taxon>Bacillati</taxon>
        <taxon>Bacillota</taxon>
        <taxon>Bacilli</taxon>
        <taxon>Bacillales</taxon>
        <taxon>Paenibacillaceae</taxon>
        <taxon>Cohnella</taxon>
    </lineage>
</organism>
<dbReference type="SUPFAM" id="SSF53474">
    <property type="entry name" value="alpha/beta-Hydrolases"/>
    <property type="match status" value="1"/>
</dbReference>
<evidence type="ECO:0000259" key="3">
    <source>
        <dbReference type="Pfam" id="PF05448"/>
    </source>
</evidence>
<dbReference type="RefSeq" id="WP_185133103.1">
    <property type="nucleotide sequence ID" value="NZ_JACJVO010000050.1"/>
</dbReference>
<proteinExistence type="predicted"/>
<dbReference type="GO" id="GO:0005976">
    <property type="term" value="P:polysaccharide metabolic process"/>
    <property type="evidence" value="ECO:0007669"/>
    <property type="project" value="TreeGrafter"/>
</dbReference>
<dbReference type="PANTHER" id="PTHR40111:SF1">
    <property type="entry name" value="CEPHALOSPORIN-C DEACETYLASE"/>
    <property type="match status" value="1"/>
</dbReference>
<dbReference type="InterPro" id="IPR039069">
    <property type="entry name" value="CE7"/>
</dbReference>
<sequence>MPLVDMPLEKLKAYQGISPKPDDFDAYWDRAIAEMKAVDPQIEMKPADFQVPFAECYDLTFTGVRGARIYAKYVKPKNVAEPHPAVVQFHGYSGHSGDWTSKLGYAALGFSVLAMDVRGQGGKSEDTGGVKGNTLRGHIIRGADDHPDNLLFRHIFLDTAQLAGIAMELPEVDPSRVAAIGGSQGGALTLACAALEPRVSRLVPVYPFLSDYRRVWEMDLAKDAYEELRIYFRLFDPMHEREEAFFRTLGYIDVQFLAPRIRGDVLMGTGLMDTVTPPSTQFAAYNKITSPKKLAVYPDYGHEGLPGMDEKTMTFLKELL</sequence>
<name>A0A7X0SSS1_9BACL</name>
<evidence type="ECO:0000256" key="1">
    <source>
        <dbReference type="PIRSR" id="PIRSR639069-1"/>
    </source>
</evidence>
<feature type="active site" description="Charge relay system" evidence="1">
    <location>
        <position position="302"/>
    </location>
</feature>
<evidence type="ECO:0000313" key="5">
    <source>
        <dbReference type="Proteomes" id="UP000564644"/>
    </source>
</evidence>
<dbReference type="GO" id="GO:0052689">
    <property type="term" value="F:carboxylic ester hydrolase activity"/>
    <property type="evidence" value="ECO:0007669"/>
    <property type="project" value="TreeGrafter"/>
</dbReference>
<gene>
    <name evidence="4" type="ORF">H7C18_31510</name>
</gene>
<protein>
    <submittedName>
        <fullName evidence="4">Acetylxylan esterase</fullName>
    </submittedName>
</protein>
<dbReference type="EMBL" id="JACJVO010000050">
    <property type="protein sequence ID" value="MBB6735447.1"/>
    <property type="molecule type" value="Genomic_DNA"/>
</dbReference>
<dbReference type="InterPro" id="IPR008391">
    <property type="entry name" value="AXE1_dom"/>
</dbReference>
<comment type="caution">
    <text evidence="4">The sequence shown here is derived from an EMBL/GenBank/DDBJ whole genome shotgun (WGS) entry which is preliminary data.</text>
</comment>
<evidence type="ECO:0000313" key="4">
    <source>
        <dbReference type="EMBL" id="MBB6735447.1"/>
    </source>
</evidence>
<dbReference type="AlphaFoldDB" id="A0A7X0SSS1"/>
<feature type="binding site" evidence="2">
    <location>
        <position position="92"/>
    </location>
    <ligand>
        <name>substrate</name>
    </ligand>
</feature>
<accession>A0A7X0SSS1</accession>
<dbReference type="Pfam" id="PF05448">
    <property type="entry name" value="AXE1"/>
    <property type="match status" value="1"/>
</dbReference>
<keyword evidence="5" id="KW-1185">Reference proteome</keyword>
<dbReference type="Gene3D" id="3.40.50.1820">
    <property type="entry name" value="alpha/beta hydrolase"/>
    <property type="match status" value="1"/>
</dbReference>